<evidence type="ECO:0000313" key="2">
    <source>
        <dbReference type="EMBL" id="MXS53985.1"/>
    </source>
</evidence>
<evidence type="ECO:0000313" key="3">
    <source>
        <dbReference type="Proteomes" id="UP000429730"/>
    </source>
</evidence>
<dbReference type="InterPro" id="IPR026001">
    <property type="entry name" value="Abi-like_C"/>
</dbReference>
<accession>A0AAP6V7U7</accession>
<evidence type="ECO:0000259" key="1">
    <source>
        <dbReference type="Pfam" id="PF14355"/>
    </source>
</evidence>
<sequence>MMTIDEAKQLANYFSVGSAGYILNFNNVTWNIFTKKIVGVELQNHYGGSKGVSFQKFLVDDQFDDSLKNKLIHSLKDIMDQDKQYESNEMNPIVQLLLEDAFKEDDSTILRKTKFSSEIDLLYIRQLPIRIQTDIKNKDFDSVLTKANTLIDEVLKFIIEHTEGSIVNTNLFKSKELRKEAFERLNIKTETDMDNRIKALIGALNTLSDKILEMRNSQGDAHAHGSRRIIIKEEEAILAANSSLILCEYLFTKYKMLNEK</sequence>
<organism evidence="2 3">
    <name type="scientific">Enterococcus faecalis</name>
    <name type="common">Streptococcus faecalis</name>
    <dbReference type="NCBI Taxonomy" id="1351"/>
    <lineage>
        <taxon>Bacteria</taxon>
        <taxon>Bacillati</taxon>
        <taxon>Bacillota</taxon>
        <taxon>Bacilli</taxon>
        <taxon>Lactobacillales</taxon>
        <taxon>Enterococcaceae</taxon>
        <taxon>Enterococcus</taxon>
    </lineage>
</organism>
<comment type="caution">
    <text evidence="2">The sequence shown here is derived from an EMBL/GenBank/DDBJ whole genome shotgun (WGS) entry which is preliminary data.</text>
</comment>
<proteinExistence type="predicted"/>
<dbReference type="Proteomes" id="UP000429730">
    <property type="component" value="Unassembled WGS sequence"/>
</dbReference>
<protein>
    <recommendedName>
        <fullName evidence="1">Abortive infection protein-like C-terminal domain-containing protein</fullName>
    </recommendedName>
</protein>
<dbReference type="Pfam" id="PF14355">
    <property type="entry name" value="Abi_C"/>
    <property type="match status" value="1"/>
</dbReference>
<gene>
    <name evidence="2" type="ORF">GTI81_14915</name>
</gene>
<reference evidence="2 3" key="1">
    <citation type="submission" date="2019-04" db="EMBL/GenBank/DDBJ databases">
        <title>Step-wise assembly of the neonatal virome modulated by breast feeding.</title>
        <authorList>
            <person name="Liang G."/>
            <person name="Bushman F."/>
        </authorList>
    </citation>
    <scope>NUCLEOTIDE SEQUENCE [LARGE SCALE GENOMIC DNA]</scope>
    <source>
        <strain evidence="2 3">E3754</strain>
    </source>
</reference>
<dbReference type="RefSeq" id="WP_002401019.1">
    <property type="nucleotide sequence ID" value="NZ_AP031219.1"/>
</dbReference>
<dbReference type="AlphaFoldDB" id="A0AAP6V7U7"/>
<feature type="domain" description="Abortive infection protein-like C-terminal" evidence="1">
    <location>
        <begin position="176"/>
        <end position="251"/>
    </location>
</feature>
<name>A0AAP6V7U7_ENTFL</name>
<dbReference type="EMBL" id="WVTJ01000050">
    <property type="protein sequence ID" value="MXS53985.1"/>
    <property type="molecule type" value="Genomic_DNA"/>
</dbReference>